<dbReference type="RefSeq" id="WP_136935407.1">
    <property type="nucleotide sequence ID" value="NZ_SSMQ01000086.1"/>
</dbReference>
<protein>
    <submittedName>
        <fullName evidence="1">Uncharacterized protein</fullName>
    </submittedName>
</protein>
<gene>
    <name evidence="1" type="ORF">E8A74_45355</name>
</gene>
<dbReference type="AlphaFoldDB" id="A0A4U1IRA0"/>
<name>A0A4U1IRA0_9BACT</name>
<reference evidence="1 2" key="1">
    <citation type="submission" date="2019-04" db="EMBL/GenBank/DDBJ databases">
        <authorList>
            <person name="Li Y."/>
            <person name="Wang J."/>
        </authorList>
    </citation>
    <scope>NUCLEOTIDE SEQUENCE [LARGE SCALE GENOMIC DNA]</scope>
    <source>
        <strain evidence="1 2">DSM 14668</strain>
    </source>
</reference>
<accession>A0A4U1IRA0</accession>
<dbReference type="EMBL" id="SSMQ01000086">
    <property type="protein sequence ID" value="TKC96486.1"/>
    <property type="molecule type" value="Genomic_DNA"/>
</dbReference>
<keyword evidence="2" id="KW-1185">Reference proteome</keyword>
<dbReference type="Proteomes" id="UP000309215">
    <property type="component" value="Unassembled WGS sequence"/>
</dbReference>
<organism evidence="1 2">
    <name type="scientific">Polyangium fumosum</name>
    <dbReference type="NCBI Taxonomy" id="889272"/>
    <lineage>
        <taxon>Bacteria</taxon>
        <taxon>Pseudomonadati</taxon>
        <taxon>Myxococcota</taxon>
        <taxon>Polyangia</taxon>
        <taxon>Polyangiales</taxon>
        <taxon>Polyangiaceae</taxon>
        <taxon>Polyangium</taxon>
    </lineage>
</organism>
<evidence type="ECO:0000313" key="1">
    <source>
        <dbReference type="EMBL" id="TKC96486.1"/>
    </source>
</evidence>
<evidence type="ECO:0000313" key="2">
    <source>
        <dbReference type="Proteomes" id="UP000309215"/>
    </source>
</evidence>
<proteinExistence type="predicted"/>
<comment type="caution">
    <text evidence="1">The sequence shown here is derived from an EMBL/GenBank/DDBJ whole genome shotgun (WGS) entry which is preliminary data.</text>
</comment>
<sequence length="207" mass="24227">MSKEAAIWNDEIDFSRLNVAAFTRYVAPTVLFEPFYQEAGLTLDDIVYRNKPQLSDSKCKQLFQLLWPSFAKSMRDGRFVDAEEARQYLSENDRRYFRDHRKHIVFKHAGNTFVVEVETPDGRIEVITCWRVPDSDIYPDSIIVTFDRVADKERFDAIAKGLGYDPRLLLHDLAYDFMLKFEKVGELKLPTDTKIKDTKLETRKKTS</sequence>